<protein>
    <recommendedName>
        <fullName evidence="3">DUF4391 domain-containing protein</fullName>
    </recommendedName>
</protein>
<dbReference type="Pfam" id="PF14335">
    <property type="entry name" value="DUF4391"/>
    <property type="match status" value="1"/>
</dbReference>
<gene>
    <name evidence="1" type="ORF">BOCO_0763</name>
</gene>
<dbReference type="Proteomes" id="UP000216004">
    <property type="component" value="Unassembled WGS sequence"/>
</dbReference>
<accession>A0A261EUC1</accession>
<dbReference type="EMBL" id="MWWS01000004">
    <property type="protein sequence ID" value="OZG50246.1"/>
    <property type="molecule type" value="Genomic_DNA"/>
</dbReference>
<dbReference type="OrthoDB" id="3237262at2"/>
<organism evidence="1 2">
    <name type="scientific">Bombiscardovia coagulans</name>
    <dbReference type="NCBI Taxonomy" id="686666"/>
    <lineage>
        <taxon>Bacteria</taxon>
        <taxon>Bacillati</taxon>
        <taxon>Actinomycetota</taxon>
        <taxon>Actinomycetes</taxon>
        <taxon>Bifidobacteriales</taxon>
        <taxon>Bifidobacteriaceae</taxon>
        <taxon>Bombiscardovia</taxon>
    </lineage>
</organism>
<comment type="caution">
    <text evidence="1">The sequence shown here is derived from an EMBL/GenBank/DDBJ whole genome shotgun (WGS) entry which is preliminary data.</text>
</comment>
<evidence type="ECO:0000313" key="2">
    <source>
        <dbReference type="Proteomes" id="UP000216004"/>
    </source>
</evidence>
<dbReference type="RefSeq" id="WP_094722748.1">
    <property type="nucleotide sequence ID" value="NZ_MWWS01000004.1"/>
</dbReference>
<name>A0A261EUC1_9BIFI</name>
<dbReference type="AlphaFoldDB" id="A0A261EUC1"/>
<dbReference type="InterPro" id="IPR025503">
    <property type="entry name" value="DUF4391"/>
</dbReference>
<evidence type="ECO:0000313" key="1">
    <source>
        <dbReference type="EMBL" id="OZG50246.1"/>
    </source>
</evidence>
<proteinExistence type="predicted"/>
<keyword evidence="2" id="KW-1185">Reference proteome</keyword>
<sequence length="235" mass="26408">MTPVSCGTCTVHTLGLPVTTAIPAEKGTLPKQMFYAKRSISTKLKQRFTRDLDSAVMLALLRSANTGIADGERVKEILIIGLELTCQEVPSEVVDYIAQMRSSGIIFVCHRKADEEGKEYALATRRALPVKPGYLPQFRVYIGPWRTLEQTKLVLKGENLDEVWDNFNAQVIFDSTDGRDLDAQIARHAEIVGLVAEETKLSKDHARTKDPAQRNEIYTRLHKIRTRLRQMGALD</sequence>
<reference evidence="1 2" key="1">
    <citation type="journal article" date="2017" name="BMC Genomics">
        <title>Comparative genomic and phylogenomic analyses of the Bifidobacteriaceae family.</title>
        <authorList>
            <person name="Lugli G.A."/>
            <person name="Milani C."/>
            <person name="Turroni F."/>
            <person name="Duranti S."/>
            <person name="Mancabelli L."/>
            <person name="Mangifesta M."/>
            <person name="Ferrario C."/>
            <person name="Modesto M."/>
            <person name="Mattarelli P."/>
            <person name="Jiri K."/>
            <person name="van Sinderen D."/>
            <person name="Ventura M."/>
        </authorList>
    </citation>
    <scope>NUCLEOTIDE SEQUENCE [LARGE SCALE GENOMIC DNA]</scope>
    <source>
        <strain evidence="1 2">DSM 22924</strain>
    </source>
</reference>
<evidence type="ECO:0008006" key="3">
    <source>
        <dbReference type="Google" id="ProtNLM"/>
    </source>
</evidence>